<protein>
    <submittedName>
        <fullName evidence="2">Uncharacterized protein</fullName>
    </submittedName>
</protein>
<name>A0ABR3D9S3_NEUIN</name>
<proteinExistence type="predicted"/>
<comment type="caution">
    <text evidence="2">The sequence shown here is derived from an EMBL/GenBank/DDBJ whole genome shotgun (WGS) entry which is preliminary data.</text>
</comment>
<dbReference type="EMBL" id="JAVLET010000005">
    <property type="protein sequence ID" value="KAL0469436.1"/>
    <property type="molecule type" value="Genomic_DNA"/>
</dbReference>
<keyword evidence="1" id="KW-1133">Transmembrane helix</keyword>
<keyword evidence="1" id="KW-0472">Membrane</keyword>
<feature type="transmembrane region" description="Helical" evidence="1">
    <location>
        <begin position="65"/>
        <end position="91"/>
    </location>
</feature>
<evidence type="ECO:0000313" key="3">
    <source>
        <dbReference type="Proteomes" id="UP001451303"/>
    </source>
</evidence>
<keyword evidence="3" id="KW-1185">Reference proteome</keyword>
<feature type="transmembrane region" description="Helical" evidence="1">
    <location>
        <begin position="21"/>
        <end position="45"/>
    </location>
</feature>
<dbReference type="Proteomes" id="UP001451303">
    <property type="component" value="Unassembled WGS sequence"/>
</dbReference>
<evidence type="ECO:0000313" key="2">
    <source>
        <dbReference type="EMBL" id="KAL0469436.1"/>
    </source>
</evidence>
<accession>A0ABR3D9S3</accession>
<evidence type="ECO:0000256" key="1">
    <source>
        <dbReference type="SAM" id="Phobius"/>
    </source>
</evidence>
<sequence>MVMDSSFTLPKGLGTRLVHVFDFYLAHVPSCLMLMSCYACMSYLVGRKSNISRLGVSQAYIGDSIFSFAISISIFGTWMMQYMRSACLLLLRKL</sequence>
<organism evidence="2 3">
    <name type="scientific">Neurospora intermedia</name>
    <dbReference type="NCBI Taxonomy" id="5142"/>
    <lineage>
        <taxon>Eukaryota</taxon>
        <taxon>Fungi</taxon>
        <taxon>Dikarya</taxon>
        <taxon>Ascomycota</taxon>
        <taxon>Pezizomycotina</taxon>
        <taxon>Sordariomycetes</taxon>
        <taxon>Sordariomycetidae</taxon>
        <taxon>Sordariales</taxon>
        <taxon>Sordariaceae</taxon>
        <taxon>Neurospora</taxon>
    </lineage>
</organism>
<reference evidence="2 3" key="1">
    <citation type="submission" date="2023-09" db="EMBL/GenBank/DDBJ databases">
        <title>Multi-omics analysis of a traditional fermented food reveals byproduct-associated fungal strains for waste-to-food upcycling.</title>
        <authorList>
            <consortium name="Lawrence Berkeley National Laboratory"/>
            <person name="Rekdal V.M."/>
            <person name="Villalobos-Escobedo J.M."/>
            <person name="Rodriguez-Valeron N."/>
            <person name="Garcia M.O."/>
            <person name="Vasquez D.P."/>
            <person name="Damayanti I."/>
            <person name="Sorensen P.M."/>
            <person name="Baidoo E.E."/>
            <person name="De Carvalho A.C."/>
            <person name="Riley R."/>
            <person name="Lipzen A."/>
            <person name="He G."/>
            <person name="Yan M."/>
            <person name="Haridas S."/>
            <person name="Daum C."/>
            <person name="Yoshinaga Y."/>
            <person name="Ng V."/>
            <person name="Grigoriev I.V."/>
            <person name="Munk R."/>
            <person name="Nuraida L."/>
            <person name="Wijaya C.H."/>
            <person name="Morales P.-C."/>
            <person name="Keasling J.D."/>
        </authorList>
    </citation>
    <scope>NUCLEOTIDE SEQUENCE [LARGE SCALE GENOMIC DNA]</scope>
    <source>
        <strain evidence="2 3">FGSC 2613</strain>
    </source>
</reference>
<keyword evidence="1" id="KW-0812">Transmembrane</keyword>
<gene>
    <name evidence="2" type="ORF">QR685DRAFT_526459</name>
</gene>